<dbReference type="Proteomes" id="UP000623440">
    <property type="component" value="Unassembled WGS sequence"/>
</dbReference>
<protein>
    <recommendedName>
        <fullName evidence="3">Transposase</fullName>
    </recommendedName>
</protein>
<accession>A0ABR8E3T1</accession>
<evidence type="ECO:0000313" key="1">
    <source>
        <dbReference type="EMBL" id="MBD2536387.1"/>
    </source>
</evidence>
<comment type="caution">
    <text evidence="1">The sequence shown here is derived from an EMBL/GenBank/DDBJ whole genome shotgun (WGS) entry which is preliminary data.</text>
</comment>
<proteinExistence type="predicted"/>
<evidence type="ECO:0000313" key="2">
    <source>
        <dbReference type="Proteomes" id="UP000623440"/>
    </source>
</evidence>
<organism evidence="1 2">
    <name type="scientific">Nostoc flagelliforme FACHB-838</name>
    <dbReference type="NCBI Taxonomy" id="2692904"/>
    <lineage>
        <taxon>Bacteria</taxon>
        <taxon>Bacillati</taxon>
        <taxon>Cyanobacteriota</taxon>
        <taxon>Cyanophyceae</taxon>
        <taxon>Nostocales</taxon>
        <taxon>Nostocaceae</taxon>
        <taxon>Nostoc</taxon>
    </lineage>
</organism>
<evidence type="ECO:0008006" key="3">
    <source>
        <dbReference type="Google" id="ProtNLM"/>
    </source>
</evidence>
<dbReference type="RefSeq" id="WP_190947112.1">
    <property type="nucleotide sequence ID" value="NZ_JACJSI010000446.1"/>
</dbReference>
<dbReference type="EMBL" id="JACJSI010000446">
    <property type="protein sequence ID" value="MBD2536387.1"/>
    <property type="molecule type" value="Genomic_DNA"/>
</dbReference>
<sequence>MESGWRKQLFNQKQSQSGVNPLVLPMSKAKAAKILGICPRTLDSGITIRESEELERIKAEQRAETADKINSLGVTPSFRKLRIRNYLDSKKCNPRPDTTGYLEDETVFVYDSTGLCIGRIEQRQWKWKYRFKNACKNSPLYQDSRN</sequence>
<gene>
    <name evidence="1" type="ORF">H6G97_46740</name>
</gene>
<keyword evidence="2" id="KW-1185">Reference proteome</keyword>
<reference evidence="1 2" key="1">
    <citation type="journal article" date="2020" name="ISME J.">
        <title>Comparative genomics reveals insights into cyanobacterial evolution and habitat adaptation.</title>
        <authorList>
            <person name="Chen M.Y."/>
            <person name="Teng W.K."/>
            <person name="Zhao L."/>
            <person name="Hu C.X."/>
            <person name="Zhou Y.K."/>
            <person name="Han B.P."/>
            <person name="Song L.R."/>
            <person name="Shu W.S."/>
        </authorList>
    </citation>
    <scope>NUCLEOTIDE SEQUENCE [LARGE SCALE GENOMIC DNA]</scope>
    <source>
        <strain evidence="1 2">FACHB-838</strain>
    </source>
</reference>
<name>A0ABR8E3T1_9NOSO</name>